<protein>
    <recommendedName>
        <fullName evidence="5">Gp5/Type VI secretion system Vgr protein OB-fold domain-containing protein</fullName>
    </recommendedName>
</protein>
<feature type="region of interest" description="Disordered" evidence="1">
    <location>
        <begin position="484"/>
        <end position="515"/>
    </location>
</feature>
<keyword evidence="2" id="KW-0472">Membrane</keyword>
<dbReference type="RefSeq" id="WP_211140815.1">
    <property type="nucleotide sequence ID" value="NZ_JAEEGB010000003.1"/>
</dbReference>
<keyword evidence="2" id="KW-1133">Transmembrane helix</keyword>
<evidence type="ECO:0008006" key="5">
    <source>
        <dbReference type="Google" id="ProtNLM"/>
    </source>
</evidence>
<organism evidence="3 4">
    <name type="scientific">Clostridium aciditolerans</name>
    <dbReference type="NCBI Taxonomy" id="339861"/>
    <lineage>
        <taxon>Bacteria</taxon>
        <taxon>Bacillati</taxon>
        <taxon>Bacillota</taxon>
        <taxon>Clostridia</taxon>
        <taxon>Eubacteriales</taxon>
        <taxon>Clostridiaceae</taxon>
        <taxon>Clostridium</taxon>
    </lineage>
</organism>
<sequence length="890" mass="97929">MGVLHALRVKSPYQLLRIEDIRIDNKPNEHGYLYLKCLIDDSINFQSVINASTSDKICIYEETEDENTSSKSPVNINVVKESKSKILFNGIVQNIKASNVNGVYYLEIQALTSSFELDIKEKSRSFQNANMTYDELIAIILKDYSGYSFTQCTAEGQTIGKPLFQYKETDWNFLKRIASELNSELFCDIMETRNMFYFGRPIKANYELEDIGFYKAHKNLKRFHEAGGIEAGHDTDYFYYEIERREKYEVGNNIRFKNKELYVNQYSAYALKDEVIYKYRLCRKNGIWQTKIYNSLLSGGSLEGKVLAVEGEKVKLNLDIDKEQNKEAAWFPYAPSTGNAMYSMPIVGTSARLYFPNESSEAPIVTGCVRKNGSSCAKTSDTTKRYFGTEHGSEIEMTPGAVNIKGGSKEPLSISFDDNVGVTLKSPKKLSLNADGEIIIKTPQSVNIKAQSQILAAKKGTQSGFSIENEFHFLGDNVIKNGSDREAYPPFDDEPKAGQKIEKKQEKKQEKKEEKKGFNWGKLAKNVLAGLAVVAVVAVAAVAIAATAVIAAVAVGAAVAGTAAVASQAISDVKRGEVSDMSAYMAAGGREAFVGAVSGAVFGPFGMGEALGGKMLLGGATNAFESIVRQTLEGKGINFKTALFDAGIGALTAGMFHGAGKLFEKSSPFVKNAFRKISSEVSDNMKIAKIALKNMEKRPKSVVLGSNFGNAAEGLGRFTKEFKEVKNGIKSGTKGAGNHNPLLRGDSELYSNMRPNGIPKSYISSEGNLIPANTEGIYKGRQVTVTEHILGGYRKGAKGNSPYTSFTFNKGIVEGYGNNLIELDISGLRKAIQSGEVTDVAILSPKQIERLIKNDKLQSDFWKKRALNWTKRDSEYLIRGEVPSEFIKIK</sequence>
<name>A0A934M1Y6_9CLOT</name>
<proteinExistence type="predicted"/>
<dbReference type="EMBL" id="JAEEGB010000003">
    <property type="protein sequence ID" value="MBI6871350.1"/>
    <property type="molecule type" value="Genomic_DNA"/>
</dbReference>
<comment type="caution">
    <text evidence="3">The sequence shown here is derived from an EMBL/GenBank/DDBJ whole genome shotgun (WGS) entry which is preliminary data.</text>
</comment>
<dbReference type="AlphaFoldDB" id="A0A934M1Y6"/>
<evidence type="ECO:0000256" key="1">
    <source>
        <dbReference type="SAM" id="MobiDB-lite"/>
    </source>
</evidence>
<dbReference type="Gene3D" id="2.30.110.50">
    <property type="match status" value="1"/>
</dbReference>
<dbReference type="Proteomes" id="UP000622687">
    <property type="component" value="Unassembled WGS sequence"/>
</dbReference>
<keyword evidence="4" id="KW-1185">Reference proteome</keyword>
<keyword evidence="2" id="KW-0812">Transmembrane</keyword>
<dbReference type="Gene3D" id="3.55.50.10">
    <property type="entry name" value="Baseplate protein-like domains"/>
    <property type="match status" value="1"/>
</dbReference>
<gene>
    <name evidence="3" type="ORF">I6U51_01350</name>
</gene>
<feature type="transmembrane region" description="Helical" evidence="2">
    <location>
        <begin position="527"/>
        <end position="560"/>
    </location>
</feature>
<reference evidence="3" key="1">
    <citation type="submission" date="2020-12" db="EMBL/GenBank/DDBJ databases">
        <title>Clostridium thailandense sp. nov., a novel acetogenic bacterium isolated from peat land soil in Thailand.</title>
        <authorList>
            <person name="Chaikitkaew S."/>
            <person name="Birkeland N.K."/>
        </authorList>
    </citation>
    <scope>NUCLEOTIDE SEQUENCE</scope>
    <source>
        <strain evidence="3">DSM 17425</strain>
    </source>
</reference>
<accession>A0A934M1Y6</accession>
<evidence type="ECO:0000313" key="3">
    <source>
        <dbReference type="EMBL" id="MBI6871350.1"/>
    </source>
</evidence>
<evidence type="ECO:0000256" key="2">
    <source>
        <dbReference type="SAM" id="Phobius"/>
    </source>
</evidence>
<evidence type="ECO:0000313" key="4">
    <source>
        <dbReference type="Proteomes" id="UP000622687"/>
    </source>
</evidence>
<dbReference type="SUPFAM" id="SSF69279">
    <property type="entry name" value="Phage tail proteins"/>
    <property type="match status" value="1"/>
</dbReference>